<feature type="active site" description="Proton donor/acceptor" evidence="2">
    <location>
        <position position="124"/>
    </location>
</feature>
<evidence type="ECO:0000313" key="6">
    <source>
        <dbReference type="EMBL" id="RAS77245.1"/>
    </source>
</evidence>
<evidence type="ECO:0000256" key="3">
    <source>
        <dbReference type="PIRSR" id="PIRSR613078-2"/>
    </source>
</evidence>
<feature type="binding site" evidence="3">
    <location>
        <begin position="46"/>
        <end position="53"/>
    </location>
    <ligand>
        <name>substrate</name>
    </ligand>
</feature>
<dbReference type="SUPFAM" id="SSF53254">
    <property type="entry name" value="Phosphoglycerate mutase-like"/>
    <property type="match status" value="1"/>
</dbReference>
<name>A0AAX1Q933_9BACI</name>
<evidence type="ECO:0000256" key="2">
    <source>
        <dbReference type="PIRSR" id="PIRSR613078-1"/>
    </source>
</evidence>
<dbReference type="Gene3D" id="3.40.50.1240">
    <property type="entry name" value="Phosphoglycerate mutase-like"/>
    <property type="match status" value="1"/>
</dbReference>
<dbReference type="Pfam" id="PF00300">
    <property type="entry name" value="His_Phos_1"/>
    <property type="match status" value="1"/>
</dbReference>
<feature type="site" description="Transition state stabilizer" evidence="4">
    <location>
        <position position="217"/>
    </location>
</feature>
<dbReference type="CDD" id="cd07067">
    <property type="entry name" value="HP_PGM_like"/>
    <property type="match status" value="1"/>
</dbReference>
<feature type="active site" description="Tele-phosphohistidine intermediate" evidence="2">
    <location>
        <position position="47"/>
    </location>
</feature>
<feature type="chain" id="PRO_5043567320" evidence="5">
    <location>
        <begin position="24"/>
        <end position="271"/>
    </location>
</feature>
<proteinExistence type="predicted"/>
<dbReference type="InterPro" id="IPR013078">
    <property type="entry name" value="His_Pase_superF_clade-1"/>
</dbReference>
<comment type="caution">
    <text evidence="6">The sequence shown here is derived from an EMBL/GenBank/DDBJ whole genome shotgun (WGS) entry which is preliminary data.</text>
</comment>
<dbReference type="Proteomes" id="UP000250174">
    <property type="component" value="Unassembled WGS sequence"/>
</dbReference>
<organism evidence="6 7">
    <name type="scientific">Priestia endophytica</name>
    <dbReference type="NCBI Taxonomy" id="135735"/>
    <lineage>
        <taxon>Bacteria</taxon>
        <taxon>Bacillati</taxon>
        <taxon>Bacillota</taxon>
        <taxon>Bacilli</taxon>
        <taxon>Bacillales</taxon>
        <taxon>Bacillaceae</taxon>
        <taxon>Priestia</taxon>
    </lineage>
</organism>
<feature type="signal peptide" evidence="5">
    <location>
        <begin position="1"/>
        <end position="23"/>
    </location>
</feature>
<dbReference type="GO" id="GO:0043456">
    <property type="term" value="P:regulation of pentose-phosphate shunt"/>
    <property type="evidence" value="ECO:0007669"/>
    <property type="project" value="TreeGrafter"/>
</dbReference>
<dbReference type="PANTHER" id="PTHR46517">
    <property type="entry name" value="FRUCTOSE-2,6-BISPHOSPHATASE TIGAR"/>
    <property type="match status" value="1"/>
</dbReference>
<dbReference type="RefSeq" id="WP_113765504.1">
    <property type="nucleotide sequence ID" value="NZ_LVYK01000022.1"/>
</dbReference>
<reference evidence="6 7" key="1">
    <citation type="submission" date="2016-03" db="EMBL/GenBank/DDBJ databases">
        <title>Comparison of Bacillus endophyticus and B. anthracis characteristics using whole genome sequence analysis and microbiological techniques.</title>
        <authorList>
            <person name="Lekota K.E."/>
            <person name="Mafofo J."/>
            <person name="Rees J."/>
            <person name="Muchadeyi F.C."/>
            <person name="Madoroba E."/>
            <person name="Van Heerden H."/>
        </authorList>
    </citation>
    <scope>NUCLEOTIDE SEQUENCE [LARGE SCALE GENOMIC DNA]</scope>
    <source>
        <strain evidence="6 7">3631_10C</strain>
        <plasmid evidence="6">pBEH1</plasmid>
    </source>
</reference>
<dbReference type="InterPro" id="IPR051695">
    <property type="entry name" value="Phosphoglycerate_Mutase"/>
</dbReference>
<dbReference type="PANTHER" id="PTHR46517:SF1">
    <property type="entry name" value="FRUCTOSE-2,6-BISPHOSPHATASE TIGAR"/>
    <property type="match status" value="1"/>
</dbReference>
<dbReference type="PROSITE" id="PS51257">
    <property type="entry name" value="PROKAR_LIPOPROTEIN"/>
    <property type="match status" value="1"/>
</dbReference>
<dbReference type="GO" id="GO:0005829">
    <property type="term" value="C:cytosol"/>
    <property type="evidence" value="ECO:0007669"/>
    <property type="project" value="TreeGrafter"/>
</dbReference>
<evidence type="ECO:0000256" key="1">
    <source>
        <dbReference type="ARBA" id="ARBA00022801"/>
    </source>
</evidence>
<keyword evidence="1" id="KW-0378">Hydrolase</keyword>
<dbReference type="InterPro" id="IPR029033">
    <property type="entry name" value="His_PPase_superfam"/>
</dbReference>
<protein>
    <submittedName>
        <fullName evidence="6">Phosphoglycerate mutase</fullName>
    </submittedName>
</protein>
<dbReference type="AlphaFoldDB" id="A0AAX1Q933"/>
<keyword evidence="5" id="KW-0732">Signal</keyword>
<evidence type="ECO:0000256" key="5">
    <source>
        <dbReference type="SAM" id="SignalP"/>
    </source>
</evidence>
<dbReference type="EMBL" id="LVYK01000022">
    <property type="protein sequence ID" value="RAS77245.1"/>
    <property type="molecule type" value="Genomic_DNA"/>
</dbReference>
<evidence type="ECO:0000256" key="4">
    <source>
        <dbReference type="PIRSR" id="PIRSR613078-3"/>
    </source>
</evidence>
<geneLocation type="plasmid" evidence="6">
    <name>pBEH1</name>
</geneLocation>
<evidence type="ECO:0000313" key="7">
    <source>
        <dbReference type="Proteomes" id="UP000250174"/>
    </source>
</evidence>
<dbReference type="GO" id="GO:0045820">
    <property type="term" value="P:negative regulation of glycolytic process"/>
    <property type="evidence" value="ECO:0007669"/>
    <property type="project" value="TreeGrafter"/>
</dbReference>
<dbReference type="SMART" id="SM00855">
    <property type="entry name" value="PGAM"/>
    <property type="match status" value="1"/>
</dbReference>
<gene>
    <name evidence="6" type="ORF">A3864_11955</name>
</gene>
<keyword evidence="6" id="KW-0614">Plasmid</keyword>
<accession>A0AAX1Q933</accession>
<feature type="binding site" evidence="3">
    <location>
        <position position="96"/>
    </location>
    <ligand>
        <name>substrate</name>
    </ligand>
</feature>
<sequence>MKKHLLQLFVALFSIIFIVGCSSTTTMEKKETKAVKNGEVTFYIVRHGKTMLNTTDRVQGWSDAVLTPEGEKPIRDAGKGLKNIEFSVAYSSDSGRSVQTANIILDENKKAKNVSLQTDKRLREFNFGSYEGDLNHTMWSDIAESQGKTLDEWRSAGTSPRDFANSVAELDKGRVKEGENWPAEDYDTITKRLKDSIDEIAKKESKKGNSNVLVVSHGLSIGALIDTLSEGYSLPSGGLKNGSVTTIKYKNGEYSIEKVGDLSYIEKGKNK</sequence>
<dbReference type="GO" id="GO:0004331">
    <property type="term" value="F:fructose-2,6-bisphosphate 2-phosphatase activity"/>
    <property type="evidence" value="ECO:0007669"/>
    <property type="project" value="TreeGrafter"/>
</dbReference>